<dbReference type="PANTHER" id="PTHR39324">
    <property type="entry name" value="CALCIUM DODECIN"/>
    <property type="match status" value="1"/>
</dbReference>
<dbReference type="PANTHER" id="PTHR39324:SF1">
    <property type="entry name" value="CALCIUM DODECIN"/>
    <property type="match status" value="1"/>
</dbReference>
<keyword evidence="2" id="KW-1185">Reference proteome</keyword>
<accession>A0A4R8UUI2</accession>
<dbReference type="InterPro" id="IPR050049">
    <property type="entry name" value="Dodecin_bact"/>
</dbReference>
<protein>
    <submittedName>
        <fullName evidence="1">Dodecin domain-containing protein</fullName>
    </submittedName>
</protein>
<dbReference type="InterPro" id="IPR025543">
    <property type="entry name" value="Dodecin-like"/>
</dbReference>
<dbReference type="InterPro" id="IPR036694">
    <property type="entry name" value="Dodecin-like_sf"/>
</dbReference>
<dbReference type="OrthoDB" id="9805889at2"/>
<dbReference type="Pfam" id="PF07311">
    <property type="entry name" value="Dodecin"/>
    <property type="match status" value="1"/>
</dbReference>
<organism evidence="1 2">
    <name type="scientific">Cryobacterium glaciale</name>
    <dbReference type="NCBI Taxonomy" id="1259145"/>
    <lineage>
        <taxon>Bacteria</taxon>
        <taxon>Bacillati</taxon>
        <taxon>Actinomycetota</taxon>
        <taxon>Actinomycetes</taxon>
        <taxon>Micrococcales</taxon>
        <taxon>Microbacteriaceae</taxon>
        <taxon>Cryobacterium</taxon>
    </lineage>
</organism>
<proteinExistence type="predicted"/>
<sequence length="71" mass="7897">MTDNTYRVIEVVGTSKVGSDEAIANAVKRATETVQNLDWFEVVQIRGHIVDGAVDYFQVHMKLGFKLNALS</sequence>
<dbReference type="NCBIfam" id="NF043052">
    <property type="entry name" value="DodecBact"/>
    <property type="match status" value="1"/>
</dbReference>
<name>A0A4R8UUI2_9MICO</name>
<dbReference type="Gene3D" id="3.30.1660.10">
    <property type="entry name" value="Flavin-binding protein dodecin"/>
    <property type="match status" value="1"/>
</dbReference>
<evidence type="ECO:0000313" key="1">
    <source>
        <dbReference type="EMBL" id="TFB71237.1"/>
    </source>
</evidence>
<evidence type="ECO:0000313" key="2">
    <source>
        <dbReference type="Proteomes" id="UP000298173"/>
    </source>
</evidence>
<dbReference type="InterPro" id="IPR009923">
    <property type="entry name" value="Dodecin"/>
</dbReference>
<dbReference type="EMBL" id="SOEY01000028">
    <property type="protein sequence ID" value="TFB71237.1"/>
    <property type="molecule type" value="Genomic_DNA"/>
</dbReference>
<dbReference type="RefSeq" id="WP_134503754.1">
    <property type="nucleotide sequence ID" value="NZ_SOEY01000028.1"/>
</dbReference>
<dbReference type="Proteomes" id="UP000298173">
    <property type="component" value="Unassembled WGS sequence"/>
</dbReference>
<dbReference type="SUPFAM" id="SSF89807">
    <property type="entry name" value="Dodecin-like"/>
    <property type="match status" value="1"/>
</dbReference>
<gene>
    <name evidence="1" type="ORF">E3O06_12790</name>
</gene>
<reference evidence="1 2" key="1">
    <citation type="submission" date="2019-03" db="EMBL/GenBank/DDBJ databases">
        <title>Genomics of glacier-inhabiting Cryobacterium strains.</title>
        <authorList>
            <person name="Liu Q."/>
            <person name="Xin Y.-H."/>
        </authorList>
    </citation>
    <scope>NUCLEOTIDE SEQUENCE [LARGE SCALE GENOMIC DNA]</scope>
    <source>
        <strain evidence="1 2">HLT2-23</strain>
    </source>
</reference>
<comment type="caution">
    <text evidence="1">The sequence shown here is derived from an EMBL/GenBank/DDBJ whole genome shotgun (WGS) entry which is preliminary data.</text>
</comment>
<dbReference type="AlphaFoldDB" id="A0A4R8UUI2"/>